<keyword evidence="3" id="KW-1185">Reference proteome</keyword>
<dbReference type="EMBL" id="FOXA01000023">
    <property type="protein sequence ID" value="SFP97507.1"/>
    <property type="molecule type" value="Genomic_DNA"/>
</dbReference>
<feature type="compositionally biased region" description="Basic and acidic residues" evidence="1">
    <location>
        <begin position="35"/>
        <end position="46"/>
    </location>
</feature>
<feature type="region of interest" description="Disordered" evidence="1">
    <location>
        <begin position="35"/>
        <end position="60"/>
    </location>
</feature>
<protein>
    <submittedName>
        <fullName evidence="2">Uncharacterized protein</fullName>
    </submittedName>
</protein>
<organism evidence="2 3">
    <name type="scientific">Tranquillimonas alkanivorans</name>
    <dbReference type="NCBI Taxonomy" id="441119"/>
    <lineage>
        <taxon>Bacteria</taxon>
        <taxon>Pseudomonadati</taxon>
        <taxon>Pseudomonadota</taxon>
        <taxon>Alphaproteobacteria</taxon>
        <taxon>Rhodobacterales</taxon>
        <taxon>Roseobacteraceae</taxon>
        <taxon>Tranquillimonas</taxon>
    </lineage>
</organism>
<sequence>MHGAAFSRILRQLCGHFCRSLRVLDFYRDREGAPEQRQLPEFHKGEMLSANLRKQRSSAP</sequence>
<gene>
    <name evidence="2" type="ORF">SAMN04488047_12311</name>
</gene>
<reference evidence="2 3" key="1">
    <citation type="submission" date="2016-10" db="EMBL/GenBank/DDBJ databases">
        <authorList>
            <person name="de Groot N.N."/>
        </authorList>
    </citation>
    <scope>NUCLEOTIDE SEQUENCE [LARGE SCALE GENOMIC DNA]</scope>
    <source>
        <strain evidence="2 3">DSM 19547</strain>
    </source>
</reference>
<evidence type="ECO:0000313" key="3">
    <source>
        <dbReference type="Proteomes" id="UP000199356"/>
    </source>
</evidence>
<dbReference type="AlphaFoldDB" id="A0A1I5UR45"/>
<dbReference type="Proteomes" id="UP000199356">
    <property type="component" value="Unassembled WGS sequence"/>
</dbReference>
<accession>A0A1I5UR45</accession>
<proteinExistence type="predicted"/>
<evidence type="ECO:0000256" key="1">
    <source>
        <dbReference type="SAM" id="MobiDB-lite"/>
    </source>
</evidence>
<name>A0A1I5UR45_9RHOB</name>
<evidence type="ECO:0000313" key="2">
    <source>
        <dbReference type="EMBL" id="SFP97507.1"/>
    </source>
</evidence>